<dbReference type="EMBL" id="WUEK01000002">
    <property type="protein sequence ID" value="MXG88639.1"/>
    <property type="molecule type" value="Genomic_DNA"/>
</dbReference>
<keyword evidence="3" id="KW-1003">Cell membrane</keyword>
<organism evidence="10 11">
    <name type="scientific">Nocardioides flavescens</name>
    <dbReference type="NCBI Taxonomy" id="2691959"/>
    <lineage>
        <taxon>Bacteria</taxon>
        <taxon>Bacillati</taxon>
        <taxon>Actinomycetota</taxon>
        <taxon>Actinomycetes</taxon>
        <taxon>Propionibacteriales</taxon>
        <taxon>Nocardioidaceae</taxon>
        <taxon>Nocardioides</taxon>
    </lineage>
</organism>
<sequence length="286" mass="31320">MTDQLVMGPDTGPSTPAAPDREAAARRTARGRRWRRTAVLALGWVAIYAVWEATSWWFGSRLLPRPHEVLQSAIEIIETGNFVGDFSASVLKTFAGFGVAALVGAPIGYAMGRSRYWRAFFHDGVTIAGTIPAIVYAVMSLIVFGLSNLGPILAVALVSAPYVALNVAEGIRGVDNQLITMSEAFGRTPRQIRREVLVPTIVPFVFAAIRMCFAVAWKVEALTEVFGGRSGVGFQIRTEYQLYDISAVLAWMVLFIAFMLVIERLVLAKAESRLLAWRPEERGAAL</sequence>
<keyword evidence="2 7" id="KW-0813">Transport</keyword>
<feature type="transmembrane region" description="Helical" evidence="7">
    <location>
        <begin position="94"/>
        <end position="112"/>
    </location>
</feature>
<protein>
    <submittedName>
        <fullName evidence="10">ABC transporter permease subunit</fullName>
    </submittedName>
</protein>
<evidence type="ECO:0000256" key="5">
    <source>
        <dbReference type="ARBA" id="ARBA00022989"/>
    </source>
</evidence>
<name>A0A6L7EX65_9ACTN</name>
<feature type="transmembrane region" description="Helical" evidence="7">
    <location>
        <begin position="248"/>
        <end position="267"/>
    </location>
</feature>
<evidence type="ECO:0000256" key="1">
    <source>
        <dbReference type="ARBA" id="ARBA00004651"/>
    </source>
</evidence>
<evidence type="ECO:0000256" key="4">
    <source>
        <dbReference type="ARBA" id="ARBA00022692"/>
    </source>
</evidence>
<feature type="transmembrane region" description="Helical" evidence="7">
    <location>
        <begin position="37"/>
        <end position="58"/>
    </location>
</feature>
<feature type="transmembrane region" description="Helical" evidence="7">
    <location>
        <begin position="196"/>
        <end position="217"/>
    </location>
</feature>
<dbReference type="PANTHER" id="PTHR30151:SF0">
    <property type="entry name" value="ABC TRANSPORTER PERMEASE PROTEIN MJ0413-RELATED"/>
    <property type="match status" value="1"/>
</dbReference>
<evidence type="ECO:0000256" key="2">
    <source>
        <dbReference type="ARBA" id="ARBA00022448"/>
    </source>
</evidence>
<dbReference type="Gene3D" id="1.10.3720.10">
    <property type="entry name" value="MetI-like"/>
    <property type="match status" value="1"/>
</dbReference>
<dbReference type="PANTHER" id="PTHR30151">
    <property type="entry name" value="ALKANE SULFONATE ABC TRANSPORTER-RELATED, MEMBRANE SUBUNIT"/>
    <property type="match status" value="1"/>
</dbReference>
<dbReference type="PROSITE" id="PS50928">
    <property type="entry name" value="ABC_TM1"/>
    <property type="match status" value="1"/>
</dbReference>
<dbReference type="GO" id="GO:0005886">
    <property type="term" value="C:plasma membrane"/>
    <property type="evidence" value="ECO:0007669"/>
    <property type="project" value="UniProtKB-SubCell"/>
</dbReference>
<proteinExistence type="inferred from homology"/>
<feature type="domain" description="ABC transmembrane type-1" evidence="9">
    <location>
        <begin position="86"/>
        <end position="266"/>
    </location>
</feature>
<keyword evidence="4 7" id="KW-0812">Transmembrane</keyword>
<feature type="region of interest" description="Disordered" evidence="8">
    <location>
        <begin position="1"/>
        <end position="29"/>
    </location>
</feature>
<comment type="similarity">
    <text evidence="7">Belongs to the binding-protein-dependent transport system permease family.</text>
</comment>
<gene>
    <name evidence="10" type="ORF">GRQ65_03650</name>
</gene>
<comment type="subcellular location">
    <subcellularLocation>
        <location evidence="1 7">Cell membrane</location>
        <topology evidence="1 7">Multi-pass membrane protein</topology>
    </subcellularLocation>
</comment>
<evidence type="ECO:0000256" key="7">
    <source>
        <dbReference type="RuleBase" id="RU363032"/>
    </source>
</evidence>
<dbReference type="Proteomes" id="UP000473325">
    <property type="component" value="Unassembled WGS sequence"/>
</dbReference>
<keyword evidence="11" id="KW-1185">Reference proteome</keyword>
<dbReference type="Pfam" id="PF00528">
    <property type="entry name" value="BPD_transp_1"/>
    <property type="match status" value="1"/>
</dbReference>
<keyword evidence="6 7" id="KW-0472">Membrane</keyword>
<dbReference type="RefSeq" id="WP_160875274.1">
    <property type="nucleotide sequence ID" value="NZ_WUEK01000002.1"/>
</dbReference>
<dbReference type="InterPro" id="IPR000515">
    <property type="entry name" value="MetI-like"/>
</dbReference>
<evidence type="ECO:0000256" key="6">
    <source>
        <dbReference type="ARBA" id="ARBA00023136"/>
    </source>
</evidence>
<evidence type="ECO:0000313" key="11">
    <source>
        <dbReference type="Proteomes" id="UP000473325"/>
    </source>
</evidence>
<comment type="caution">
    <text evidence="10">The sequence shown here is derived from an EMBL/GenBank/DDBJ whole genome shotgun (WGS) entry which is preliminary data.</text>
</comment>
<reference evidence="10 11" key="1">
    <citation type="submission" date="2019-12" db="EMBL/GenBank/DDBJ databases">
        <authorList>
            <person name="Kun Z."/>
        </authorList>
    </citation>
    <scope>NUCLEOTIDE SEQUENCE [LARGE SCALE GENOMIC DNA]</scope>
    <source>
        <strain evidence="10 11">YIM 123512</strain>
    </source>
</reference>
<keyword evidence="5 7" id="KW-1133">Transmembrane helix</keyword>
<dbReference type="SUPFAM" id="SSF161098">
    <property type="entry name" value="MetI-like"/>
    <property type="match status" value="1"/>
</dbReference>
<dbReference type="GO" id="GO:0055085">
    <property type="term" value="P:transmembrane transport"/>
    <property type="evidence" value="ECO:0007669"/>
    <property type="project" value="InterPro"/>
</dbReference>
<dbReference type="AlphaFoldDB" id="A0A6L7EX65"/>
<feature type="transmembrane region" description="Helical" evidence="7">
    <location>
        <begin position="124"/>
        <end position="146"/>
    </location>
</feature>
<evidence type="ECO:0000256" key="3">
    <source>
        <dbReference type="ARBA" id="ARBA00022475"/>
    </source>
</evidence>
<feature type="transmembrane region" description="Helical" evidence="7">
    <location>
        <begin position="152"/>
        <end position="171"/>
    </location>
</feature>
<evidence type="ECO:0000313" key="10">
    <source>
        <dbReference type="EMBL" id="MXG88639.1"/>
    </source>
</evidence>
<evidence type="ECO:0000259" key="9">
    <source>
        <dbReference type="PROSITE" id="PS50928"/>
    </source>
</evidence>
<evidence type="ECO:0000256" key="8">
    <source>
        <dbReference type="SAM" id="MobiDB-lite"/>
    </source>
</evidence>
<accession>A0A6L7EX65</accession>
<dbReference type="InterPro" id="IPR035906">
    <property type="entry name" value="MetI-like_sf"/>
</dbReference>